<dbReference type="PANTHER" id="PTHR11800">
    <property type="entry name" value="DNA-DIRECTED RNA POLYMERASE"/>
    <property type="match status" value="1"/>
</dbReference>
<evidence type="ECO:0000256" key="1">
    <source>
        <dbReference type="ARBA" id="ARBA00004123"/>
    </source>
</evidence>
<dbReference type="PROSITE" id="PS00446">
    <property type="entry name" value="RNA_POL_D_30KD"/>
    <property type="match status" value="1"/>
</dbReference>
<dbReference type="SUPFAM" id="SSF55257">
    <property type="entry name" value="RBP11-like subunits of RNA polymerase"/>
    <property type="match status" value="1"/>
</dbReference>
<proteinExistence type="inferred from homology"/>
<evidence type="ECO:0000259" key="8">
    <source>
        <dbReference type="SMART" id="SM00662"/>
    </source>
</evidence>
<evidence type="ECO:0000256" key="4">
    <source>
        <dbReference type="ARBA" id="ARBA00023242"/>
    </source>
</evidence>
<evidence type="ECO:0000256" key="6">
    <source>
        <dbReference type="ARBA" id="ARBA00072506"/>
    </source>
</evidence>
<sequence length="336" mass="37466">MERGKDERLGGEPGVEVLHLTEDRITFMLNNVDISVANSLRRVMLAEVPTMAIDLVEVKENTSVLHDEFIAHRLGLIPLRSEMAAQFNYARDCTCDDSCPRCSVKFTLDVKCEEAHRRNITSKDLVSEHPDVVPIDADGLGDDLGGIVIVKMGRGQELRIEAIARKGIGKEHAKFNPVGTVAMCADGAIDLNHDALSTLPLDKIYEFVNTPTDDPPGNCPAKVLLYNDISKAIQVNEQAVDEEKARDINFFDKMAYFAEWWNDFNQLKDKTAPELIRIRDRPDRFIYSVESTGVMPPALIAKVAIDVLREKVNQLQREVAKGVEDAMDGHGYAMAM</sequence>
<dbReference type="SMART" id="SM00662">
    <property type="entry name" value="RPOLD"/>
    <property type="match status" value="1"/>
</dbReference>
<dbReference type="InterPro" id="IPR050518">
    <property type="entry name" value="Rpo3/RPB3_RNA_Pol_subunit"/>
</dbReference>
<protein>
    <recommendedName>
        <fullName evidence="6">DNA-directed RNA polymerase II subunit RPB3</fullName>
    </recommendedName>
</protein>
<dbReference type="InterPro" id="IPR036643">
    <property type="entry name" value="RNApol_insert_sf"/>
</dbReference>
<dbReference type="Gene3D" id="2.170.120.12">
    <property type="entry name" value="DNA-directed RNA polymerase, insert domain"/>
    <property type="match status" value="1"/>
</dbReference>
<dbReference type="GO" id="GO:0005665">
    <property type="term" value="C:RNA polymerase II, core complex"/>
    <property type="evidence" value="ECO:0007669"/>
    <property type="project" value="TreeGrafter"/>
</dbReference>
<keyword evidence="10" id="KW-1185">Reference proteome</keyword>
<feature type="domain" description="DNA-directed RNA polymerase RpoA/D/Rpb3-type" evidence="8">
    <location>
        <begin position="24"/>
        <end position="318"/>
    </location>
</feature>
<dbReference type="AlphaFoldDB" id="A0A8J6CB49"/>
<gene>
    <name evidence="9" type="ORF">KFE25_001950</name>
</gene>
<keyword evidence="7" id="KW-0175">Coiled coil</keyword>
<keyword evidence="2" id="KW-0240">DNA-directed RNA polymerase</keyword>
<comment type="similarity">
    <text evidence="5">Belongs to the archaeal Rpo3/eukaryotic RPB3 RNA polymerase subunit family.</text>
</comment>
<evidence type="ECO:0000313" key="10">
    <source>
        <dbReference type="Proteomes" id="UP000751190"/>
    </source>
</evidence>
<keyword evidence="4" id="KW-0539">Nucleus</keyword>
<dbReference type="FunFam" id="2.170.120.12:FF:000002">
    <property type="entry name" value="DNA-directed RNA polymerase II subunit RPB3"/>
    <property type="match status" value="1"/>
</dbReference>
<dbReference type="InterPro" id="IPR011263">
    <property type="entry name" value="DNA-dir_RNA_pol_RpoA/D/Rpb3"/>
</dbReference>
<comment type="subcellular location">
    <subcellularLocation>
        <location evidence="1">Nucleus</location>
    </subcellularLocation>
</comment>
<dbReference type="EMBL" id="JAGTXO010000008">
    <property type="protein sequence ID" value="KAG8466194.1"/>
    <property type="molecule type" value="Genomic_DNA"/>
</dbReference>
<comment type="caution">
    <text evidence="9">The sequence shown here is derived from an EMBL/GenBank/DDBJ whole genome shotgun (WGS) entry which is preliminary data.</text>
</comment>
<dbReference type="HAMAP" id="MF_00320">
    <property type="entry name" value="RNApol_arch_Rpo3"/>
    <property type="match status" value="1"/>
</dbReference>
<evidence type="ECO:0000256" key="7">
    <source>
        <dbReference type="SAM" id="Coils"/>
    </source>
</evidence>
<dbReference type="NCBIfam" id="NF001988">
    <property type="entry name" value="PRK00783.1"/>
    <property type="match status" value="1"/>
</dbReference>
<feature type="coiled-coil region" evidence="7">
    <location>
        <begin position="298"/>
        <end position="325"/>
    </location>
</feature>
<dbReference type="GO" id="GO:0003899">
    <property type="term" value="F:DNA-directed RNA polymerase activity"/>
    <property type="evidence" value="ECO:0007669"/>
    <property type="project" value="InterPro"/>
</dbReference>
<dbReference type="OrthoDB" id="270173at2759"/>
<reference evidence="9" key="1">
    <citation type="submission" date="2021-05" db="EMBL/GenBank/DDBJ databases">
        <title>The genome of the haptophyte Pavlova lutheri (Diacronema luteri, Pavlovales) - a model for lipid biosynthesis in eukaryotic algae.</title>
        <authorList>
            <person name="Hulatt C.J."/>
            <person name="Posewitz M.C."/>
        </authorList>
    </citation>
    <scope>NUCLEOTIDE SEQUENCE</scope>
    <source>
        <strain evidence="9">NIVA-4/92</strain>
    </source>
</reference>
<name>A0A8J6CB49_DIALT</name>
<keyword evidence="3" id="KW-0804">Transcription</keyword>
<evidence type="ECO:0000256" key="2">
    <source>
        <dbReference type="ARBA" id="ARBA00022478"/>
    </source>
</evidence>
<dbReference type="Pfam" id="PF01193">
    <property type="entry name" value="RNA_pol_L"/>
    <property type="match status" value="1"/>
</dbReference>
<evidence type="ECO:0000313" key="9">
    <source>
        <dbReference type="EMBL" id="KAG8466194.1"/>
    </source>
</evidence>
<dbReference type="Pfam" id="PF01000">
    <property type="entry name" value="RNA_pol_A_bac"/>
    <property type="match status" value="1"/>
</dbReference>
<dbReference type="GO" id="GO:0003677">
    <property type="term" value="F:DNA binding"/>
    <property type="evidence" value="ECO:0007669"/>
    <property type="project" value="InterPro"/>
</dbReference>
<dbReference type="InterPro" id="IPR022842">
    <property type="entry name" value="RNAP_Rpo3/Rpb3/RPAC1"/>
</dbReference>
<dbReference type="InterPro" id="IPR011262">
    <property type="entry name" value="DNA-dir_RNA_pol_insert"/>
</dbReference>
<accession>A0A8J6CB49</accession>
<organism evidence="9 10">
    <name type="scientific">Diacronema lutheri</name>
    <name type="common">Unicellular marine alga</name>
    <name type="synonym">Monochrysis lutheri</name>
    <dbReference type="NCBI Taxonomy" id="2081491"/>
    <lineage>
        <taxon>Eukaryota</taxon>
        <taxon>Haptista</taxon>
        <taxon>Haptophyta</taxon>
        <taxon>Pavlovophyceae</taxon>
        <taxon>Pavlovales</taxon>
        <taxon>Pavlovaceae</taxon>
        <taxon>Diacronema</taxon>
    </lineage>
</organism>
<evidence type="ECO:0000256" key="5">
    <source>
        <dbReference type="ARBA" id="ARBA00025804"/>
    </source>
</evidence>
<dbReference type="Proteomes" id="UP000751190">
    <property type="component" value="Unassembled WGS sequence"/>
</dbReference>
<evidence type="ECO:0000256" key="3">
    <source>
        <dbReference type="ARBA" id="ARBA00023163"/>
    </source>
</evidence>
<dbReference type="GO" id="GO:0046983">
    <property type="term" value="F:protein dimerization activity"/>
    <property type="evidence" value="ECO:0007669"/>
    <property type="project" value="InterPro"/>
</dbReference>
<dbReference type="GO" id="GO:0006366">
    <property type="term" value="P:transcription by RNA polymerase II"/>
    <property type="evidence" value="ECO:0007669"/>
    <property type="project" value="TreeGrafter"/>
</dbReference>
<dbReference type="InterPro" id="IPR001514">
    <property type="entry name" value="DNA-dir_RNA_pol_30-40kDasu_CS"/>
</dbReference>
<dbReference type="PANTHER" id="PTHR11800:SF2">
    <property type="entry name" value="DNA-DIRECTED RNA POLYMERASE II SUBUNIT RPB3"/>
    <property type="match status" value="1"/>
</dbReference>
<dbReference type="Gene3D" id="3.30.1360.10">
    <property type="entry name" value="RNA polymerase, RBP11-like subunit"/>
    <property type="match status" value="1"/>
</dbReference>
<dbReference type="SUPFAM" id="SSF56553">
    <property type="entry name" value="Insert subdomain of RNA polymerase alpha subunit"/>
    <property type="match status" value="1"/>
</dbReference>
<dbReference type="InterPro" id="IPR036603">
    <property type="entry name" value="RBP11-like"/>
</dbReference>